<dbReference type="PANTHER" id="PTHR30336:SF18">
    <property type="entry name" value="MEMBRANE PROTEIN"/>
    <property type="match status" value="1"/>
</dbReference>
<sequence>MNTSWQLLLLYLPSIVFGLLLLHDVHHEPRQFRNAIWLLLFVVSLAGTLLLQFGREYLLLPVALLVVATPILVVAFLLINNVIVVGHEGLRLSTILPSLLALCILAMMTLFPLLSAYHAPLWLTSLAGLITLEGVWFFFTFAALLLYSYLYRLLPRKRLYDYIVVHGAGLLGDQPTPLLKGRLDKALQLWEQQGSKATIIVSGGQGSDEVISEAQAMEHYLVCERGVNPASIVQEAQSTTTLENLQYSKEIIEQRCQGRDYRAALVTSDYHVYRASEYASKVGLKADGIGSHTKGYYWPTAFIREFIAVSRAHLWPYIVIGVFWLIPTAIGLLNNQL</sequence>
<dbReference type="Pfam" id="PF02698">
    <property type="entry name" value="DUF218"/>
    <property type="match status" value="1"/>
</dbReference>
<dbReference type="PANTHER" id="PTHR30336">
    <property type="entry name" value="INNER MEMBRANE PROTEIN, PROBABLE PERMEASE"/>
    <property type="match status" value="1"/>
</dbReference>
<dbReference type="CDD" id="cd06259">
    <property type="entry name" value="YdcF-like"/>
    <property type="match status" value="1"/>
</dbReference>
<keyword evidence="4" id="KW-1185">Reference proteome</keyword>
<evidence type="ECO:0000313" key="3">
    <source>
        <dbReference type="EMBL" id="BDR54180.1"/>
    </source>
</evidence>
<dbReference type="InterPro" id="IPR014729">
    <property type="entry name" value="Rossmann-like_a/b/a_fold"/>
</dbReference>
<feature type="transmembrane region" description="Helical" evidence="1">
    <location>
        <begin position="126"/>
        <end position="150"/>
    </location>
</feature>
<name>A0ABN6SDQ4_9BIFI</name>
<accession>A0ABN6SDQ4</accession>
<feature type="transmembrane region" description="Helical" evidence="1">
    <location>
        <begin position="59"/>
        <end position="83"/>
    </location>
</feature>
<dbReference type="InterPro" id="IPR051599">
    <property type="entry name" value="Cell_Envelope_Assoc"/>
</dbReference>
<keyword evidence="1" id="KW-0812">Transmembrane</keyword>
<feature type="transmembrane region" description="Helical" evidence="1">
    <location>
        <begin position="35"/>
        <end position="53"/>
    </location>
</feature>
<evidence type="ECO:0000259" key="2">
    <source>
        <dbReference type="Pfam" id="PF02698"/>
    </source>
</evidence>
<keyword evidence="1" id="KW-1133">Transmembrane helix</keyword>
<feature type="domain" description="DUF218" evidence="2">
    <location>
        <begin position="161"/>
        <end position="307"/>
    </location>
</feature>
<reference evidence="3 4" key="1">
    <citation type="journal article" date="2023" name="Microbiol. Spectr.">
        <title>Symbiosis of Carpenter Bees with Uncharacterized Lactic Acid Bacteria Showing NAD Auxotrophy.</title>
        <authorList>
            <person name="Kawasaki S."/>
            <person name="Ozawa K."/>
            <person name="Mori T."/>
            <person name="Yamamoto A."/>
            <person name="Ito M."/>
            <person name="Ohkuma M."/>
            <person name="Sakamoto M."/>
            <person name="Matsutani M."/>
        </authorList>
    </citation>
    <scope>NUCLEOTIDE SEQUENCE [LARGE SCALE GENOMIC DNA]</scope>
    <source>
        <strain evidence="3 4">KimH</strain>
    </source>
</reference>
<feature type="transmembrane region" description="Helical" evidence="1">
    <location>
        <begin position="314"/>
        <end position="333"/>
    </location>
</feature>
<dbReference type="Proteomes" id="UP001321748">
    <property type="component" value="Chromosome"/>
</dbReference>
<protein>
    <submittedName>
        <fullName evidence="3">Membrane protein</fullName>
    </submittedName>
</protein>
<keyword evidence="1" id="KW-0472">Membrane</keyword>
<dbReference type="InterPro" id="IPR003848">
    <property type="entry name" value="DUF218"/>
</dbReference>
<feature type="transmembrane region" description="Helical" evidence="1">
    <location>
        <begin position="6"/>
        <end position="23"/>
    </location>
</feature>
<gene>
    <name evidence="3" type="ORF">KIMH_02910</name>
</gene>
<dbReference type="EMBL" id="AP026800">
    <property type="protein sequence ID" value="BDR54180.1"/>
    <property type="molecule type" value="Genomic_DNA"/>
</dbReference>
<dbReference type="Gene3D" id="3.40.50.620">
    <property type="entry name" value="HUPs"/>
    <property type="match status" value="1"/>
</dbReference>
<evidence type="ECO:0000256" key="1">
    <source>
        <dbReference type="SAM" id="Phobius"/>
    </source>
</evidence>
<dbReference type="RefSeq" id="WP_317643201.1">
    <property type="nucleotide sequence ID" value="NZ_AP026800.1"/>
</dbReference>
<feature type="transmembrane region" description="Helical" evidence="1">
    <location>
        <begin position="95"/>
        <end position="114"/>
    </location>
</feature>
<organism evidence="3 4">
    <name type="scientific">Bombiscardovia apis</name>
    <dbReference type="NCBI Taxonomy" id="2932182"/>
    <lineage>
        <taxon>Bacteria</taxon>
        <taxon>Bacillati</taxon>
        <taxon>Actinomycetota</taxon>
        <taxon>Actinomycetes</taxon>
        <taxon>Bifidobacteriales</taxon>
        <taxon>Bifidobacteriaceae</taxon>
        <taxon>Bombiscardovia</taxon>
    </lineage>
</organism>
<proteinExistence type="predicted"/>
<evidence type="ECO:0000313" key="4">
    <source>
        <dbReference type="Proteomes" id="UP001321748"/>
    </source>
</evidence>